<dbReference type="InterPro" id="IPR000212">
    <property type="entry name" value="DNA_helicase_UvrD/REP"/>
</dbReference>
<dbReference type="GO" id="GO:0005524">
    <property type="term" value="F:ATP binding"/>
    <property type="evidence" value="ECO:0007669"/>
    <property type="project" value="UniProtKB-UniRule"/>
</dbReference>
<keyword evidence="4 5" id="KW-0067">ATP-binding</keyword>
<dbReference type="RefSeq" id="WP_027448374.1">
    <property type="nucleotide sequence ID" value="NZ_AVPF01000006.1"/>
</dbReference>
<dbReference type="OrthoDB" id="9787585at2"/>
<feature type="coiled-coil region" evidence="6">
    <location>
        <begin position="12"/>
        <end position="39"/>
    </location>
</feature>
<dbReference type="SUPFAM" id="SSF52540">
    <property type="entry name" value="P-loop containing nucleoside triphosphate hydrolases"/>
    <property type="match status" value="1"/>
</dbReference>
<dbReference type="PANTHER" id="PTHR11070">
    <property type="entry name" value="UVRD / RECB / PCRA DNA HELICASE FAMILY MEMBER"/>
    <property type="match status" value="1"/>
</dbReference>
<dbReference type="InterPro" id="IPR048228">
    <property type="entry name" value="HelD_bacillota"/>
</dbReference>
<dbReference type="GO" id="GO:0005829">
    <property type="term" value="C:cytosol"/>
    <property type="evidence" value="ECO:0007669"/>
    <property type="project" value="TreeGrafter"/>
</dbReference>
<dbReference type="Gene3D" id="3.40.50.300">
    <property type="entry name" value="P-loop containing nucleotide triphosphate hydrolases"/>
    <property type="match status" value="3"/>
</dbReference>
<evidence type="ECO:0000313" key="9">
    <source>
        <dbReference type="Proteomes" id="UP000030403"/>
    </source>
</evidence>
<dbReference type="AlphaFoldDB" id="A0A0A5GHT1"/>
<dbReference type="GO" id="GO:0003677">
    <property type="term" value="F:DNA binding"/>
    <property type="evidence" value="ECO:0007669"/>
    <property type="project" value="InterPro"/>
</dbReference>
<dbReference type="NCBIfam" id="NF041464">
    <property type="entry name" value="HelD_BACSU"/>
    <property type="match status" value="1"/>
</dbReference>
<keyword evidence="2 5" id="KW-0378">Hydrolase</keyword>
<dbReference type="GO" id="GO:0043138">
    <property type="term" value="F:3'-5' DNA helicase activity"/>
    <property type="evidence" value="ECO:0007669"/>
    <property type="project" value="TreeGrafter"/>
</dbReference>
<keyword evidence="3 5" id="KW-0347">Helicase</keyword>
<protein>
    <submittedName>
        <fullName evidence="8">Helicase</fullName>
    </submittedName>
</protein>
<evidence type="ECO:0000256" key="6">
    <source>
        <dbReference type="SAM" id="Coils"/>
    </source>
</evidence>
<keyword evidence="6" id="KW-0175">Coiled coil</keyword>
<proteinExistence type="predicted"/>
<dbReference type="PROSITE" id="PS51198">
    <property type="entry name" value="UVRD_HELICASE_ATP_BIND"/>
    <property type="match status" value="1"/>
</dbReference>
<dbReference type="eggNOG" id="COG3973">
    <property type="taxonomic scope" value="Bacteria"/>
</dbReference>
<dbReference type="EMBL" id="AVPF01000006">
    <property type="protein sequence ID" value="KGX90670.1"/>
    <property type="molecule type" value="Genomic_DNA"/>
</dbReference>
<gene>
    <name evidence="8" type="ORF">N783_20130</name>
</gene>
<dbReference type="InterPro" id="IPR027417">
    <property type="entry name" value="P-loop_NTPase"/>
</dbReference>
<sequence>MTEKHEDWQLEQQRINNVLDEIEHKKEKLREKVGDVKGEVIGLRENFWEDVTVNLDEHDDVVETVNSLKQQAELLGERERSHKHFYDQLKTLQRMQKNPYFGRVDFREGGDKEAEEIYIGVGSLMDQNDEDFLIYDWRAPISSLYYDYSPGPAEYETPEGTIEGEMELKRQFIIRDGDLKGLFDTGVTIMDELLQEVLGNNANTQMKSIVATIQKEQNQIIRYDQSKYVVVQGVAGSGKTSAALQRVAYLLYRYRGKIDADQMMLFSPNPMFNSYVANVLPELGEENMEQTTFQEYMDKRLESRIEFEDAYTQLEYLLTAKQDDYYKTRLQGIRFKANLAYKDVIDSYVQDLELEGMIFRNVKFRGKTIVSSHEIHEYFYGLEDYITIPNRIEMVAAWILKRLEAFSRKERDEDWVEEEIEMLSKEDYLKIYHKVQEGRENEDRFDDYIREQAILAKAIVNKYMKPIKRKIKDFQFINMTAIYRNLFTRDQDVAHESWKAIAEQTNEQLQTNLLFHEDVTPFLYLEDQLKGIHSYNKTRYLFLDEAQDYSPFQLEFFKQLFPNARMTILGDYNQAIYAHNLNAPTPLSEELYQDEKMEKMTLLRSYRSTRPIIEFTKGIVPGGEDIEPFNREGDAPTVTVAEDWAEHTDAVVGKIHDMEEESYDTVAVICKTAKEAREAYERLKHDVDIRLMDKDTYTFEKGLILIPAYLAKGIEFDAVILYNASDEEYHQEIERNLFYTACTRPMHELHLFSLGKVTRFIE</sequence>
<evidence type="ECO:0000256" key="2">
    <source>
        <dbReference type="ARBA" id="ARBA00022801"/>
    </source>
</evidence>
<dbReference type="STRING" id="1385511.GCA_000425225_01478"/>
<dbReference type="Proteomes" id="UP000030403">
    <property type="component" value="Unassembled WGS sequence"/>
</dbReference>
<keyword evidence="9" id="KW-1185">Reference proteome</keyword>
<evidence type="ECO:0000256" key="3">
    <source>
        <dbReference type="ARBA" id="ARBA00022806"/>
    </source>
</evidence>
<organism evidence="8 9">
    <name type="scientific">Pontibacillus marinus BH030004 = DSM 16465</name>
    <dbReference type="NCBI Taxonomy" id="1385511"/>
    <lineage>
        <taxon>Bacteria</taxon>
        <taxon>Bacillati</taxon>
        <taxon>Bacillota</taxon>
        <taxon>Bacilli</taxon>
        <taxon>Bacillales</taxon>
        <taxon>Bacillaceae</taxon>
        <taxon>Pontibacillus</taxon>
    </lineage>
</organism>
<feature type="binding site" evidence="5">
    <location>
        <begin position="233"/>
        <end position="240"/>
    </location>
    <ligand>
        <name>ATP</name>
        <dbReference type="ChEBI" id="CHEBI:30616"/>
    </ligand>
</feature>
<reference evidence="8 9" key="1">
    <citation type="submission" date="2013-08" db="EMBL/GenBank/DDBJ databases">
        <authorList>
            <person name="Huang J."/>
            <person name="Wang G."/>
        </authorList>
    </citation>
    <scope>NUCLEOTIDE SEQUENCE [LARGE SCALE GENOMIC DNA]</scope>
    <source>
        <strain evidence="8 9">BH030004</strain>
    </source>
</reference>
<keyword evidence="1 5" id="KW-0547">Nucleotide-binding</keyword>
<evidence type="ECO:0000256" key="1">
    <source>
        <dbReference type="ARBA" id="ARBA00022741"/>
    </source>
</evidence>
<dbReference type="InterPro" id="IPR014016">
    <property type="entry name" value="UvrD-like_ATP-bd"/>
</dbReference>
<dbReference type="GO" id="GO:0000725">
    <property type="term" value="P:recombinational repair"/>
    <property type="evidence" value="ECO:0007669"/>
    <property type="project" value="TreeGrafter"/>
</dbReference>
<evidence type="ECO:0000259" key="7">
    <source>
        <dbReference type="PROSITE" id="PS51198"/>
    </source>
</evidence>
<dbReference type="Pfam" id="PF00580">
    <property type="entry name" value="UvrD-helicase"/>
    <property type="match status" value="1"/>
</dbReference>
<dbReference type="PANTHER" id="PTHR11070:SF17">
    <property type="entry name" value="DNA HELICASE IV"/>
    <property type="match status" value="1"/>
</dbReference>
<evidence type="ECO:0000256" key="5">
    <source>
        <dbReference type="PROSITE-ProRule" id="PRU00560"/>
    </source>
</evidence>
<accession>A0A0A5GHT1</accession>
<dbReference type="GO" id="GO:0016787">
    <property type="term" value="F:hydrolase activity"/>
    <property type="evidence" value="ECO:0007669"/>
    <property type="project" value="UniProtKB-UniRule"/>
</dbReference>
<name>A0A0A5GHT1_9BACI</name>
<evidence type="ECO:0000313" key="8">
    <source>
        <dbReference type="EMBL" id="KGX90670.1"/>
    </source>
</evidence>
<feature type="domain" description="UvrD-like helicase ATP-binding" evidence="7">
    <location>
        <begin position="212"/>
        <end position="609"/>
    </location>
</feature>
<evidence type="ECO:0000256" key="4">
    <source>
        <dbReference type="ARBA" id="ARBA00022840"/>
    </source>
</evidence>
<comment type="caution">
    <text evidence="8">The sequence shown here is derived from an EMBL/GenBank/DDBJ whole genome shotgun (WGS) entry which is preliminary data.</text>
</comment>